<protein>
    <submittedName>
        <fullName evidence="2">DUF1345 domain-containing protein</fullName>
    </submittedName>
</protein>
<organism evidence="2 3">
    <name type="scientific">Bosea minatitlanensis</name>
    <dbReference type="NCBI Taxonomy" id="128782"/>
    <lineage>
        <taxon>Bacteria</taxon>
        <taxon>Pseudomonadati</taxon>
        <taxon>Pseudomonadota</taxon>
        <taxon>Alphaproteobacteria</taxon>
        <taxon>Hyphomicrobiales</taxon>
        <taxon>Boseaceae</taxon>
        <taxon>Bosea</taxon>
    </lineage>
</organism>
<keyword evidence="1" id="KW-1133">Transmembrane helix</keyword>
<dbReference type="Proteomes" id="UP001595976">
    <property type="component" value="Unassembled WGS sequence"/>
</dbReference>
<evidence type="ECO:0000256" key="1">
    <source>
        <dbReference type="SAM" id="Phobius"/>
    </source>
</evidence>
<keyword evidence="3" id="KW-1185">Reference proteome</keyword>
<feature type="transmembrane region" description="Helical" evidence="1">
    <location>
        <begin position="110"/>
        <end position="130"/>
    </location>
</feature>
<feature type="transmembrane region" description="Helical" evidence="1">
    <location>
        <begin position="74"/>
        <end position="98"/>
    </location>
</feature>
<keyword evidence="1" id="KW-0812">Transmembrane</keyword>
<sequence>MKILPSLLLRPRLLVALAAGVVAAALLPSDWRWATRLLIAWDAGAILYLGLLASTMFTETVAQIRARAERQDEGAFAILIIACLAASASLVAIVVQIVGLGAVPSGERGAHLALGGFTILCSWTLLHAFFTLHYAGIYYQNGKVEPCFDFPGKAEPDYVDFLYFAYTVGCTSQTSDVGVTTRHARGIVLLHSVLAFVFNTSILAMAINVGASLVSGGS</sequence>
<dbReference type="RefSeq" id="WP_260349093.1">
    <property type="nucleotide sequence ID" value="NZ_JAOAOS010000008.1"/>
</dbReference>
<reference evidence="3" key="1">
    <citation type="journal article" date="2019" name="Int. J. Syst. Evol. Microbiol.">
        <title>The Global Catalogue of Microorganisms (GCM) 10K type strain sequencing project: providing services to taxonomists for standard genome sequencing and annotation.</title>
        <authorList>
            <consortium name="The Broad Institute Genomics Platform"/>
            <consortium name="The Broad Institute Genome Sequencing Center for Infectious Disease"/>
            <person name="Wu L."/>
            <person name="Ma J."/>
        </authorList>
    </citation>
    <scope>NUCLEOTIDE SEQUENCE [LARGE SCALE GENOMIC DNA]</scope>
    <source>
        <strain evidence="3">CGMCC 1.15643</strain>
    </source>
</reference>
<dbReference type="InterPro" id="IPR009781">
    <property type="entry name" value="DUF1345"/>
</dbReference>
<comment type="caution">
    <text evidence="2">The sequence shown here is derived from an EMBL/GenBank/DDBJ whole genome shotgun (WGS) entry which is preliminary data.</text>
</comment>
<evidence type="ECO:0000313" key="2">
    <source>
        <dbReference type="EMBL" id="MFC5295160.1"/>
    </source>
</evidence>
<accession>A0ABW0FB66</accession>
<dbReference type="EMBL" id="JBHSLI010000008">
    <property type="protein sequence ID" value="MFC5295160.1"/>
    <property type="molecule type" value="Genomic_DNA"/>
</dbReference>
<name>A0ABW0FB66_9HYPH</name>
<dbReference type="Pfam" id="PF07077">
    <property type="entry name" value="DUF1345"/>
    <property type="match status" value="1"/>
</dbReference>
<feature type="transmembrane region" description="Helical" evidence="1">
    <location>
        <begin position="38"/>
        <end position="62"/>
    </location>
</feature>
<keyword evidence="1" id="KW-0472">Membrane</keyword>
<feature type="transmembrane region" description="Helical" evidence="1">
    <location>
        <begin position="188"/>
        <end position="211"/>
    </location>
</feature>
<proteinExistence type="predicted"/>
<evidence type="ECO:0000313" key="3">
    <source>
        <dbReference type="Proteomes" id="UP001595976"/>
    </source>
</evidence>
<gene>
    <name evidence="2" type="ORF">ACFPK2_19385</name>
</gene>